<dbReference type="SUPFAM" id="SSF56672">
    <property type="entry name" value="DNA/RNA polymerases"/>
    <property type="match status" value="1"/>
</dbReference>
<dbReference type="GO" id="GO:0003677">
    <property type="term" value="F:DNA binding"/>
    <property type="evidence" value="ECO:0007669"/>
    <property type="project" value="UniProtKB-KW"/>
</dbReference>
<keyword evidence="4 10" id="KW-0378">Hydrolase</keyword>
<keyword evidence="1 10" id="KW-0540">Nuclease</keyword>
<accession>A0A1M4UJ41</accession>
<evidence type="ECO:0000259" key="11">
    <source>
        <dbReference type="PROSITE" id="PS50878"/>
    </source>
</evidence>
<keyword evidence="8 10" id="KW-0464">Manganese</keyword>
<feature type="domain" description="Reverse transcriptase" evidence="11">
    <location>
        <begin position="350"/>
        <end position="577"/>
    </location>
</feature>
<dbReference type="PANTHER" id="PTHR34353">
    <property type="entry name" value="CRISPR-ASSOCIATED ENDONUCLEASE CAS1 1"/>
    <property type="match status" value="1"/>
</dbReference>
<protein>
    <recommendedName>
        <fullName evidence="10">CRISPR-associated endonuclease Cas1</fullName>
        <ecNumber evidence="10">3.1.-.-</ecNumber>
    </recommendedName>
</protein>
<keyword evidence="7 10" id="KW-0238">DNA-binding</keyword>
<keyword evidence="6 10" id="KW-0051">Antiviral defense</keyword>
<evidence type="ECO:0000256" key="1">
    <source>
        <dbReference type="ARBA" id="ARBA00022722"/>
    </source>
</evidence>
<comment type="similarity">
    <text evidence="10">Belongs to the CRISPR-associated endonuclease Cas1 family.</text>
</comment>
<keyword evidence="12" id="KW-0808">Transferase</keyword>
<feature type="binding site" evidence="10">
    <location>
        <position position="856"/>
    </location>
    <ligand>
        <name>Mn(2+)</name>
        <dbReference type="ChEBI" id="CHEBI:29035"/>
    </ligand>
</feature>
<dbReference type="EMBL" id="FQUH01000002">
    <property type="protein sequence ID" value="SHE56756.1"/>
    <property type="molecule type" value="Genomic_DNA"/>
</dbReference>
<comment type="cofactor">
    <cofactor evidence="10">
        <name>Mg(2+)</name>
        <dbReference type="ChEBI" id="CHEBI:18420"/>
    </cofactor>
    <cofactor evidence="10">
        <name>Mn(2+)</name>
        <dbReference type="ChEBI" id="CHEBI:29035"/>
    </cofactor>
</comment>
<keyword evidence="13" id="KW-1185">Reference proteome</keyword>
<organism evidence="12 13">
    <name type="scientific">Vibrio gazogenes DSM 21264 = NBRC 103151</name>
    <dbReference type="NCBI Taxonomy" id="1123492"/>
    <lineage>
        <taxon>Bacteria</taxon>
        <taxon>Pseudomonadati</taxon>
        <taxon>Pseudomonadota</taxon>
        <taxon>Gammaproteobacteria</taxon>
        <taxon>Vibrionales</taxon>
        <taxon>Vibrionaceae</taxon>
        <taxon>Vibrio</taxon>
    </lineage>
</organism>
<keyword evidence="12" id="KW-0548">Nucleotidyltransferase</keyword>
<dbReference type="InterPro" id="IPR043502">
    <property type="entry name" value="DNA/RNA_pol_sf"/>
</dbReference>
<dbReference type="GO" id="GO:0016787">
    <property type="term" value="F:hydrolase activity"/>
    <property type="evidence" value="ECO:0007669"/>
    <property type="project" value="UniProtKB-KW"/>
</dbReference>
<dbReference type="Gene3D" id="1.20.120.920">
    <property type="entry name" value="CRISPR-associated endonuclease Cas1, C-terminal domain"/>
    <property type="match status" value="1"/>
</dbReference>
<dbReference type="CDD" id="cd09634">
    <property type="entry name" value="Cas1_I-II-III"/>
    <property type="match status" value="1"/>
</dbReference>
<proteinExistence type="inferred from homology"/>
<dbReference type="PROSITE" id="PS50878">
    <property type="entry name" value="RT_POL"/>
    <property type="match status" value="1"/>
</dbReference>
<dbReference type="RefSeq" id="WP_072955141.1">
    <property type="nucleotide sequence ID" value="NZ_FQUH01000002.1"/>
</dbReference>
<dbReference type="GO" id="GO:0043571">
    <property type="term" value="P:maintenance of CRISPR repeat elements"/>
    <property type="evidence" value="ECO:0007669"/>
    <property type="project" value="UniProtKB-UniRule"/>
</dbReference>
<feature type="binding site" evidence="10">
    <location>
        <position position="776"/>
    </location>
    <ligand>
        <name>Mn(2+)</name>
        <dbReference type="ChEBI" id="CHEBI:29035"/>
    </ligand>
</feature>
<keyword evidence="2 10" id="KW-0479">Metal-binding</keyword>
<dbReference type="HAMAP" id="MF_01470">
    <property type="entry name" value="Cas1"/>
    <property type="match status" value="1"/>
</dbReference>
<evidence type="ECO:0000256" key="8">
    <source>
        <dbReference type="ARBA" id="ARBA00023211"/>
    </source>
</evidence>
<evidence type="ECO:0000256" key="3">
    <source>
        <dbReference type="ARBA" id="ARBA00022759"/>
    </source>
</evidence>
<evidence type="ECO:0000256" key="4">
    <source>
        <dbReference type="ARBA" id="ARBA00022801"/>
    </source>
</evidence>
<name>A0A1M4UJ41_VIBGA</name>
<dbReference type="InterPro" id="IPR042211">
    <property type="entry name" value="CRISPR-assoc_Cas1_N"/>
</dbReference>
<dbReference type="InterPro" id="IPR042206">
    <property type="entry name" value="CRISPR-assoc_Cas1_C"/>
</dbReference>
<comment type="subunit">
    <text evidence="9 10">Homodimer, forms a heterotetramer with a Cas2 homodimer.</text>
</comment>
<evidence type="ECO:0000256" key="5">
    <source>
        <dbReference type="ARBA" id="ARBA00022842"/>
    </source>
</evidence>
<gene>
    <name evidence="10" type="primary">cas1</name>
    <name evidence="12" type="ORF">SAMN02745781_00471</name>
</gene>
<reference evidence="13" key="1">
    <citation type="submission" date="2016-11" db="EMBL/GenBank/DDBJ databases">
        <authorList>
            <person name="Varghese N."/>
            <person name="Submissions S."/>
        </authorList>
    </citation>
    <scope>NUCLEOTIDE SEQUENCE [LARGE SCALE GENOMIC DNA]</scope>
    <source>
        <strain evidence="13">DSM 21264</strain>
    </source>
</reference>
<evidence type="ECO:0000256" key="2">
    <source>
        <dbReference type="ARBA" id="ARBA00022723"/>
    </source>
</evidence>
<dbReference type="EC" id="3.1.-.-" evidence="10"/>
<dbReference type="GO" id="GO:0004519">
    <property type="term" value="F:endonuclease activity"/>
    <property type="evidence" value="ECO:0007669"/>
    <property type="project" value="UniProtKB-UniRule"/>
</dbReference>
<dbReference type="AlphaFoldDB" id="A0A1M4UJ41"/>
<dbReference type="GO" id="GO:0003964">
    <property type="term" value="F:RNA-directed DNA polymerase activity"/>
    <property type="evidence" value="ECO:0007669"/>
    <property type="project" value="UniProtKB-KW"/>
</dbReference>
<dbReference type="Pfam" id="PF00078">
    <property type="entry name" value="RVT_1"/>
    <property type="match status" value="1"/>
</dbReference>
<evidence type="ECO:0000256" key="9">
    <source>
        <dbReference type="ARBA" id="ARBA00038592"/>
    </source>
</evidence>
<dbReference type="Gene3D" id="3.100.10.20">
    <property type="entry name" value="CRISPR-associated endonuclease Cas1, N-terminal domain"/>
    <property type="match status" value="1"/>
</dbReference>
<dbReference type="NCBIfam" id="TIGR00287">
    <property type="entry name" value="cas1"/>
    <property type="match status" value="1"/>
</dbReference>
<feature type="binding site" evidence="10">
    <location>
        <position position="841"/>
    </location>
    <ligand>
        <name>Mn(2+)</name>
        <dbReference type="ChEBI" id="CHEBI:29035"/>
    </ligand>
</feature>
<evidence type="ECO:0000256" key="10">
    <source>
        <dbReference type="HAMAP-Rule" id="MF_01470"/>
    </source>
</evidence>
<dbReference type="Pfam" id="PF01867">
    <property type="entry name" value="Cas_Cas1"/>
    <property type="match status" value="1"/>
</dbReference>
<keyword evidence="5 10" id="KW-0460">Magnesium</keyword>
<keyword evidence="12" id="KW-0695">RNA-directed DNA polymerase</keyword>
<evidence type="ECO:0000256" key="7">
    <source>
        <dbReference type="ARBA" id="ARBA00023125"/>
    </source>
</evidence>
<dbReference type="GO" id="GO:0046872">
    <property type="term" value="F:metal ion binding"/>
    <property type="evidence" value="ECO:0007669"/>
    <property type="project" value="UniProtKB-UniRule"/>
</dbReference>
<dbReference type="InterPro" id="IPR000477">
    <property type="entry name" value="RT_dom"/>
</dbReference>
<dbReference type="InterPro" id="IPR043128">
    <property type="entry name" value="Rev_trsase/Diguanyl_cyclase"/>
</dbReference>
<dbReference type="Gene3D" id="3.30.70.270">
    <property type="match status" value="1"/>
</dbReference>
<dbReference type="Proteomes" id="UP000184159">
    <property type="component" value="Unassembled WGS sequence"/>
</dbReference>
<dbReference type="InterPro" id="IPR050646">
    <property type="entry name" value="Cas1"/>
</dbReference>
<evidence type="ECO:0000313" key="12">
    <source>
        <dbReference type="EMBL" id="SHE56756.1"/>
    </source>
</evidence>
<evidence type="ECO:0000313" key="13">
    <source>
        <dbReference type="Proteomes" id="UP000184159"/>
    </source>
</evidence>
<dbReference type="PANTHER" id="PTHR34353:SF2">
    <property type="entry name" value="CRISPR-ASSOCIATED ENDONUCLEASE CAS1 1"/>
    <property type="match status" value="1"/>
</dbReference>
<sequence>MTNPPLNTIEPIAALLPLRSICVCLRLTETINLTFMHHVPLHAWVRNLCGSPQGFSDFIAVQPLENGHIHYQPGDFYRFQITALANGGALLQTLIERLSALPDSAERLPQDALFHHNLTLHSIHCCLSGHPVAHLLDCTPYQLEQLAEATEWWQQQPGCILRSMAPMRLKTADKDATGKHRYCRDKADFTPQRLLQRLQDTFIQLIQHQSGIRYSRDEAHSLQLTPQLSIWVGHQYGRQPSATKASGRKDMSGALFQARLGEHQTLPRWLMALLILGQWIGIGQSRAFGLGRYRLFTPDGMTDSRFSTAAHALLPQYLTEPDLRQALEDSCETSVTAEQQAGHLEQIRAKADLIIEGRYQAPPLQPVEIDKPDGGIRKLSIPPWQDRVLQKAVCQRFSETLDQLWKPHSYGYRRGMSRFQARDEINRHIQAGYCWVLESDVDSFFDSVDWENLATRLQLLFPHEPLTELLMQWVTAPAYTESGDTQQRRQGLPQGAPVSPLLANLILDDFDGDMLALDYRLVRYADDFVLLFKTRQAAEQALPQVTASLQEHGLTIKASKTRIVEATQGFRYLGFLFIDGYAIETATAYRDEQQAVEEASPGHIHQLRQQQQRTAAVIGERQQFGTFLIIAGDVAYLNCEHQRLKVTQEENDNYYSWHELEGILLIGPHHITTPALREAMRHTIPVHFASRFGSYEGVSCAGKPHQGHQSWLHQIAQFQQPEFVLSMTRNLVLAKISGHLSLIHNRQPDWPGLERLKRIKARIHRCEAIDTIRGYEGEAAKHLWAFFRQHLDPQWQFDGRNKRPPKDPVNALLSLGYTHLYHLTDALIQSCGLCPWVGFYHQNHGAHKTLASDLMEPFRVIVERTVLTLINKGQITPDDFTITPQGCEMSRQTRKTLLTALMSALTQPNPKTNQRLLDAILQQSREVQIAIKLNTPFHPWTPT</sequence>
<dbReference type="CDD" id="cd01651">
    <property type="entry name" value="RT_G2_intron"/>
    <property type="match status" value="1"/>
</dbReference>
<dbReference type="GO" id="GO:0051607">
    <property type="term" value="P:defense response to virus"/>
    <property type="evidence" value="ECO:0007669"/>
    <property type="project" value="UniProtKB-UniRule"/>
</dbReference>
<keyword evidence="3 10" id="KW-0255">Endonuclease</keyword>
<comment type="function">
    <text evidence="10">CRISPR (clustered regularly interspaced short palindromic repeat), is an adaptive immune system that provides protection against mobile genetic elements (viruses, transposable elements and conjugative plasmids). CRISPR clusters contain spacers, sequences complementary to antecedent mobile elements, and target invading nucleic acids. CRISPR clusters are transcribed and processed into CRISPR RNA (crRNA). Acts as a dsDNA endonuclease. Involved in the integration of spacer DNA into the CRISPR cassette.</text>
</comment>
<dbReference type="InterPro" id="IPR002729">
    <property type="entry name" value="CRISPR-assoc_Cas1"/>
</dbReference>
<evidence type="ECO:0000256" key="6">
    <source>
        <dbReference type="ARBA" id="ARBA00023118"/>
    </source>
</evidence>